<proteinExistence type="predicted"/>
<protein>
    <submittedName>
        <fullName evidence="1">Uncharacterized protein</fullName>
    </submittedName>
</protein>
<keyword evidence="2" id="KW-1185">Reference proteome</keyword>
<gene>
    <name evidence="1" type="ORF">MUG84_20940</name>
</gene>
<sequence length="72" mass="8492">MNSKEQLIAQIEGQFLFHNLKYNGRDTQAIYFIGLDEDKEGVMLKVITEEGGYDSTIWYNKDQDWYFADSLF</sequence>
<organism evidence="1 2">
    <name type="scientific">Paenibacillus mangrovi</name>
    <dbReference type="NCBI Taxonomy" id="2931978"/>
    <lineage>
        <taxon>Bacteria</taxon>
        <taxon>Bacillati</taxon>
        <taxon>Bacillota</taxon>
        <taxon>Bacilli</taxon>
        <taxon>Bacillales</taxon>
        <taxon>Paenibacillaceae</taxon>
        <taxon>Paenibacillus</taxon>
    </lineage>
</organism>
<dbReference type="Proteomes" id="UP001139347">
    <property type="component" value="Unassembled WGS sequence"/>
</dbReference>
<name>A0A9X1WRT4_9BACL</name>
<dbReference type="EMBL" id="JALIRP010000009">
    <property type="protein sequence ID" value="MCJ8014182.1"/>
    <property type="molecule type" value="Genomic_DNA"/>
</dbReference>
<dbReference type="RefSeq" id="WP_244728526.1">
    <property type="nucleotide sequence ID" value="NZ_JALIRP010000009.1"/>
</dbReference>
<evidence type="ECO:0000313" key="1">
    <source>
        <dbReference type="EMBL" id="MCJ8014182.1"/>
    </source>
</evidence>
<comment type="caution">
    <text evidence="1">The sequence shown here is derived from an EMBL/GenBank/DDBJ whole genome shotgun (WGS) entry which is preliminary data.</text>
</comment>
<evidence type="ECO:0000313" key="2">
    <source>
        <dbReference type="Proteomes" id="UP001139347"/>
    </source>
</evidence>
<accession>A0A9X1WRT4</accession>
<reference evidence="1" key="1">
    <citation type="submission" date="2022-04" db="EMBL/GenBank/DDBJ databases">
        <title>Paenibacillus mangrovi sp. nov., a novel endophytic bacterium isolated from bark of Kandelia candel.</title>
        <authorList>
            <person name="Tuo L."/>
        </authorList>
    </citation>
    <scope>NUCLEOTIDE SEQUENCE</scope>
    <source>
        <strain evidence="1">KQZ6P-2</strain>
    </source>
</reference>
<dbReference type="AlphaFoldDB" id="A0A9X1WRT4"/>